<dbReference type="Proteomes" id="UP000264062">
    <property type="component" value="Unassembled WGS sequence"/>
</dbReference>
<sequence>MKKNLLILLFIFFIISSCNCNLFEDDDFNNTPLDISDYALYGMLQTEGEFYMTVIDMERDSIIGYQQITREYEFVLSFCLGTDNMIYIPMYYAHFDWDVGNEIRIFDPKEGRITGAIKTEYFPVSISLLPDNKAFLFHYFVKTGDTAMTNSIIDLGGKVVIKKIISYLGNVIDREIFQDFNDDFWVFSNSPVSDDTYIIKYLTSTDTLGERVLLDNDFNGRQFDPSSAIFVSETKLYTQDYPQKGIVVYDFPSGKITDFIELSSGPDDIVLLPNNKVYVSHADYSCTEGTDNYIKVIDTNTDAVIKTIEVCKGPAYMIYSKAMNKVYVGSIHENAIAVIDPNTDTLIKIITGEAKGSVENKYCRLLTNK</sequence>
<evidence type="ECO:0000313" key="3">
    <source>
        <dbReference type="Proteomes" id="UP000264062"/>
    </source>
</evidence>
<dbReference type="PANTHER" id="PTHR47197:SF3">
    <property type="entry name" value="DIHYDRO-HEME D1 DEHYDROGENASE"/>
    <property type="match status" value="1"/>
</dbReference>
<protein>
    <recommendedName>
        <fullName evidence="4">YncE family protein</fullName>
    </recommendedName>
</protein>
<name>A0A350H8M0_UNCW3</name>
<keyword evidence="1" id="KW-0732">Signal</keyword>
<dbReference type="EMBL" id="DMZY01000055">
    <property type="protein sequence ID" value="HAV91886.1"/>
    <property type="molecule type" value="Genomic_DNA"/>
</dbReference>
<dbReference type="InterPro" id="IPR015943">
    <property type="entry name" value="WD40/YVTN_repeat-like_dom_sf"/>
</dbReference>
<comment type="caution">
    <text evidence="2">The sequence shown here is derived from an EMBL/GenBank/DDBJ whole genome shotgun (WGS) entry which is preliminary data.</text>
</comment>
<evidence type="ECO:0000313" key="2">
    <source>
        <dbReference type="EMBL" id="HAV91886.1"/>
    </source>
</evidence>
<dbReference type="PROSITE" id="PS51257">
    <property type="entry name" value="PROKAR_LIPOPROTEIN"/>
    <property type="match status" value="1"/>
</dbReference>
<dbReference type="PANTHER" id="PTHR47197">
    <property type="entry name" value="PROTEIN NIRF"/>
    <property type="match status" value="1"/>
</dbReference>
<evidence type="ECO:0008006" key="4">
    <source>
        <dbReference type="Google" id="ProtNLM"/>
    </source>
</evidence>
<evidence type="ECO:0000256" key="1">
    <source>
        <dbReference type="SAM" id="SignalP"/>
    </source>
</evidence>
<proteinExistence type="predicted"/>
<feature type="chain" id="PRO_5016749981" description="YncE family protein" evidence="1">
    <location>
        <begin position="21"/>
        <end position="369"/>
    </location>
</feature>
<dbReference type="AlphaFoldDB" id="A0A350H8M0"/>
<organism evidence="2 3">
    <name type="scientific">candidate division WOR-3 bacterium</name>
    <dbReference type="NCBI Taxonomy" id="2052148"/>
    <lineage>
        <taxon>Bacteria</taxon>
        <taxon>Bacteria division WOR-3</taxon>
    </lineage>
</organism>
<dbReference type="Gene3D" id="2.130.10.10">
    <property type="entry name" value="YVTN repeat-like/Quinoprotein amine dehydrogenase"/>
    <property type="match status" value="1"/>
</dbReference>
<dbReference type="SUPFAM" id="SSF51004">
    <property type="entry name" value="C-terminal (heme d1) domain of cytochrome cd1-nitrite reductase"/>
    <property type="match status" value="1"/>
</dbReference>
<accession>A0A350H8M0</accession>
<gene>
    <name evidence="2" type="ORF">DCW38_01730</name>
</gene>
<dbReference type="InterPro" id="IPR011048">
    <property type="entry name" value="Haem_d1_sf"/>
</dbReference>
<dbReference type="InterPro" id="IPR051200">
    <property type="entry name" value="Host-pathogen_enzymatic-act"/>
</dbReference>
<reference evidence="2 3" key="1">
    <citation type="journal article" date="2018" name="Nat. Biotechnol.">
        <title>A standardized bacterial taxonomy based on genome phylogeny substantially revises the tree of life.</title>
        <authorList>
            <person name="Parks D.H."/>
            <person name="Chuvochina M."/>
            <person name="Waite D.W."/>
            <person name="Rinke C."/>
            <person name="Skarshewski A."/>
            <person name="Chaumeil P.A."/>
            <person name="Hugenholtz P."/>
        </authorList>
    </citation>
    <scope>NUCLEOTIDE SEQUENCE [LARGE SCALE GENOMIC DNA]</scope>
    <source>
        <strain evidence="2">UBA9956</strain>
    </source>
</reference>
<feature type="signal peptide" evidence="1">
    <location>
        <begin position="1"/>
        <end position="20"/>
    </location>
</feature>